<dbReference type="Proteomes" id="UP000018888">
    <property type="component" value="Unassembled WGS sequence"/>
</dbReference>
<dbReference type="GO" id="GO:0003676">
    <property type="term" value="F:nucleic acid binding"/>
    <property type="evidence" value="ECO:0007669"/>
    <property type="project" value="InterPro"/>
</dbReference>
<dbReference type="EMBL" id="AUPC02000084">
    <property type="protein sequence ID" value="POG73390.1"/>
    <property type="molecule type" value="Genomic_DNA"/>
</dbReference>
<keyword evidence="4" id="KW-1185">Reference proteome</keyword>
<dbReference type="GO" id="GO:0008270">
    <property type="term" value="F:zinc ion binding"/>
    <property type="evidence" value="ECO:0007669"/>
    <property type="project" value="UniProtKB-KW"/>
</dbReference>
<reference evidence="3 4" key="2">
    <citation type="journal article" date="2018" name="New Phytol.">
        <title>High intraspecific genome diversity in the model arbuscular mycorrhizal symbiont Rhizophagus irregularis.</title>
        <authorList>
            <person name="Chen E.C.H."/>
            <person name="Morin E."/>
            <person name="Beaudet D."/>
            <person name="Noel J."/>
            <person name="Yildirir G."/>
            <person name="Ndikumana S."/>
            <person name="Charron P."/>
            <person name="St-Onge C."/>
            <person name="Giorgi J."/>
            <person name="Kruger M."/>
            <person name="Marton T."/>
            <person name="Ropars J."/>
            <person name="Grigoriev I.V."/>
            <person name="Hainaut M."/>
            <person name="Henrissat B."/>
            <person name="Roux C."/>
            <person name="Martin F."/>
            <person name="Corradi N."/>
        </authorList>
    </citation>
    <scope>NUCLEOTIDE SEQUENCE [LARGE SCALE GENOMIC DNA]</scope>
    <source>
        <strain evidence="3 4">DAOM 197198</strain>
    </source>
</reference>
<keyword evidence="1" id="KW-0863">Zinc-finger</keyword>
<dbReference type="Gene3D" id="2.40.70.10">
    <property type="entry name" value="Acid Proteases"/>
    <property type="match status" value="1"/>
</dbReference>
<dbReference type="CDD" id="cd00303">
    <property type="entry name" value="retropepsin_like"/>
    <property type="match status" value="1"/>
</dbReference>
<dbReference type="PROSITE" id="PS50158">
    <property type="entry name" value="ZF_CCHC"/>
    <property type="match status" value="1"/>
</dbReference>
<name>A0A2P4Q6X1_RHIID</name>
<dbReference type="VEuPathDB" id="FungiDB:RhiirFUN_023605"/>
<sequence>MANVRNECLRRAQLLTIAYNNEANDLLRWFQIAQERQTNGQRMAFRKQNLINILVLEKAVLQILARRRKAEADLAEFNRAWVFNRYQKWKARELNSRQIILNLQNNPLGNMATIQDVMHTLSPLLAQLPSYDGQEPPDVYYQRLRNINETARPLAVVGFNPGVRCQVMINKMTGRFAPVPANDPYAGGNPAIVTEPLFLNWLRERYREVMVGTNRSAIFALVNEKFFETDTPDSYEKRIKPLVQAMQDADALPYLFNHLPSDLEMRVRIATPATVNAFFTDLRNIWHENVYKRQDLRNIWHESAGKRIQAPAPTSVSFTTQPQKDDFKIRLARDLAYTGIGINDATLENFIYEELKKRLGGTTAHVRKSPFTSRSAYATKKVIRKVVPKASAKQTRHCSACGKAGHTKVNCPKGKRTKKVNYVYQDEVEDPEDSEEYIVEEEVVEEEEIEDDEEYDEYVDKNDDEPRNCYASKKKCNIVMAENYMFQIALKSTISSLVPHCPREILIEISKFINMIFTKIKDHCLNTAMSNDTVKRRELAWGNVISKFEDILFPLLQAVNSEQKPLLQVPDNNESILNAPSLKEDIVMADSTKIKEINTTSTSHVLPENIRLEHAIKAYASAQKKNSQIYWPKPLEINFLQIKDADDVATISCKVGSVTIPYAMIDSGSDSSIVSENVAKHLGLKIDKKKIHSLNGVASKSHSLGTVDSVPVTIEDGENRDTIPDEFSVVPTEYDDSGKELSLFILGTQWQYRAGWEPLVKGEFKASRNGKTITIPLSVHKSQLDSVPVTIEDGENRDTIPDEFSVVPTEYDDSGKELSLFILGTQWQYRAGWEPLVKGEFKASRNGKTITIPLSVHKSQRNVFTVGKDPEPIKKN</sequence>
<dbReference type="InterPro" id="IPR001878">
    <property type="entry name" value="Znf_CCHC"/>
</dbReference>
<evidence type="ECO:0000256" key="1">
    <source>
        <dbReference type="PROSITE-ProRule" id="PRU00047"/>
    </source>
</evidence>
<dbReference type="VEuPathDB" id="FungiDB:RhiirFUN_023604"/>
<keyword evidence="1" id="KW-0862">Zinc</keyword>
<evidence type="ECO:0000313" key="4">
    <source>
        <dbReference type="Proteomes" id="UP000018888"/>
    </source>
</evidence>
<protein>
    <recommendedName>
        <fullName evidence="2">CCHC-type domain-containing protein</fullName>
    </recommendedName>
</protein>
<organism evidence="3 4">
    <name type="scientific">Rhizophagus irregularis (strain DAOM 181602 / DAOM 197198 / MUCL 43194)</name>
    <name type="common">Arbuscular mycorrhizal fungus</name>
    <name type="synonym">Glomus intraradices</name>
    <dbReference type="NCBI Taxonomy" id="747089"/>
    <lineage>
        <taxon>Eukaryota</taxon>
        <taxon>Fungi</taxon>
        <taxon>Fungi incertae sedis</taxon>
        <taxon>Mucoromycota</taxon>
        <taxon>Glomeromycotina</taxon>
        <taxon>Glomeromycetes</taxon>
        <taxon>Glomerales</taxon>
        <taxon>Glomeraceae</taxon>
        <taxon>Rhizophagus</taxon>
    </lineage>
</organism>
<comment type="caution">
    <text evidence="3">The sequence shown here is derived from an EMBL/GenBank/DDBJ whole genome shotgun (WGS) entry which is preliminary data.</text>
</comment>
<dbReference type="AlphaFoldDB" id="A0A2P4Q6X1"/>
<dbReference type="InterPro" id="IPR021109">
    <property type="entry name" value="Peptidase_aspartic_dom_sf"/>
</dbReference>
<accession>A0A2P4Q6X1</accession>
<keyword evidence="1" id="KW-0479">Metal-binding</keyword>
<evidence type="ECO:0000313" key="3">
    <source>
        <dbReference type="EMBL" id="POG73390.1"/>
    </source>
</evidence>
<feature type="domain" description="CCHC-type" evidence="2">
    <location>
        <begin position="398"/>
        <end position="413"/>
    </location>
</feature>
<evidence type="ECO:0000259" key="2">
    <source>
        <dbReference type="PROSITE" id="PS50158"/>
    </source>
</evidence>
<proteinExistence type="predicted"/>
<reference evidence="3 4" key="1">
    <citation type="journal article" date="2013" name="Proc. Natl. Acad. Sci. U.S.A.">
        <title>Genome of an arbuscular mycorrhizal fungus provides insight into the oldest plant symbiosis.</title>
        <authorList>
            <person name="Tisserant E."/>
            <person name="Malbreil M."/>
            <person name="Kuo A."/>
            <person name="Kohler A."/>
            <person name="Symeonidi A."/>
            <person name="Balestrini R."/>
            <person name="Charron P."/>
            <person name="Duensing N."/>
            <person name="Frei Dit Frey N."/>
            <person name="Gianinazzi-Pearson V."/>
            <person name="Gilbert L.B."/>
            <person name="Handa Y."/>
            <person name="Herr J.R."/>
            <person name="Hijri M."/>
            <person name="Koul R."/>
            <person name="Kawaguchi M."/>
            <person name="Krajinski F."/>
            <person name="Lammers P.J."/>
            <person name="Masclaux F.G."/>
            <person name="Murat C."/>
            <person name="Morin E."/>
            <person name="Ndikumana S."/>
            <person name="Pagni M."/>
            <person name="Petitpierre D."/>
            <person name="Requena N."/>
            <person name="Rosikiewicz P."/>
            <person name="Riley R."/>
            <person name="Saito K."/>
            <person name="San Clemente H."/>
            <person name="Shapiro H."/>
            <person name="van Tuinen D."/>
            <person name="Becard G."/>
            <person name="Bonfante P."/>
            <person name="Paszkowski U."/>
            <person name="Shachar-Hill Y.Y."/>
            <person name="Tuskan G.A."/>
            <person name="Young P.W."/>
            <person name="Sanders I.R."/>
            <person name="Henrissat B."/>
            <person name="Rensing S.A."/>
            <person name="Grigoriev I.V."/>
            <person name="Corradi N."/>
            <person name="Roux C."/>
            <person name="Martin F."/>
        </authorList>
    </citation>
    <scope>NUCLEOTIDE SEQUENCE [LARGE SCALE GENOMIC DNA]</scope>
    <source>
        <strain evidence="3 4">DAOM 197198</strain>
    </source>
</reference>
<gene>
    <name evidence="3" type="ORF">GLOIN_2v1772633</name>
</gene>